<evidence type="ECO:0000313" key="2">
    <source>
        <dbReference type="EMBL" id="EHQ35014.1"/>
    </source>
</evidence>
<sequence>MDDSAKQIFKMKFAKLTIMLNVIILLAALSVIALFGVIPFYSMTIAAVCAISAILLSLVFKRHYERDKNWLMSQD</sequence>
<reference evidence="2 3" key="1">
    <citation type="submission" date="2011-10" db="EMBL/GenBank/DDBJ databases">
        <title>The Improved High-Quality Draft genome of Methanoplanus limicola DSM 2279.</title>
        <authorList>
            <consortium name="US DOE Joint Genome Institute (JGI-PGF)"/>
            <person name="Lucas S."/>
            <person name="Copeland A."/>
            <person name="Lapidus A."/>
            <person name="Glavina del Rio T."/>
            <person name="Dalin E."/>
            <person name="Tice H."/>
            <person name="Bruce D."/>
            <person name="Goodwin L."/>
            <person name="Pitluck S."/>
            <person name="Peters L."/>
            <person name="Mikhailova N."/>
            <person name="Lu M."/>
            <person name="Kyrpides N."/>
            <person name="Mavromatis K."/>
            <person name="Ivanova N."/>
            <person name="Markowitz V."/>
            <person name="Cheng J.-F."/>
            <person name="Hugenholtz P."/>
            <person name="Woyke T."/>
            <person name="Wu D."/>
            <person name="Wirth R."/>
            <person name="Brambilla E.-M."/>
            <person name="Klenk H.-P."/>
            <person name="Eisen J.A."/>
        </authorList>
    </citation>
    <scope>NUCLEOTIDE SEQUENCE [LARGE SCALE GENOMIC DNA]</scope>
    <source>
        <strain evidence="2 3">DSM 2279</strain>
    </source>
</reference>
<dbReference type="InParanoid" id="H1YXP5"/>
<evidence type="ECO:0000313" key="3">
    <source>
        <dbReference type="Proteomes" id="UP000005741"/>
    </source>
</evidence>
<dbReference type="Proteomes" id="UP000005741">
    <property type="component" value="Chromosome"/>
</dbReference>
<accession>H1YXP5</accession>
<dbReference type="HOGENOM" id="CLU_189626_0_0_2"/>
<dbReference type="AlphaFoldDB" id="H1YXP5"/>
<evidence type="ECO:0000256" key="1">
    <source>
        <dbReference type="SAM" id="Phobius"/>
    </source>
</evidence>
<dbReference type="OrthoDB" id="111762at2157"/>
<proteinExistence type="predicted"/>
<dbReference type="EMBL" id="CM001436">
    <property type="protein sequence ID" value="EHQ35014.1"/>
    <property type="molecule type" value="Genomic_DNA"/>
</dbReference>
<organism evidence="2 3">
    <name type="scientific">Methanoplanus limicola DSM 2279</name>
    <dbReference type="NCBI Taxonomy" id="937775"/>
    <lineage>
        <taxon>Archaea</taxon>
        <taxon>Methanobacteriati</taxon>
        <taxon>Methanobacteriota</taxon>
        <taxon>Stenosarchaea group</taxon>
        <taxon>Methanomicrobia</taxon>
        <taxon>Methanomicrobiales</taxon>
        <taxon>Methanomicrobiaceae</taxon>
        <taxon>Methanoplanus</taxon>
    </lineage>
</organism>
<keyword evidence="1" id="KW-1133">Transmembrane helix</keyword>
<keyword evidence="3" id="KW-1185">Reference proteome</keyword>
<gene>
    <name evidence="2" type="ORF">Metlim_0892</name>
</gene>
<keyword evidence="1" id="KW-0472">Membrane</keyword>
<feature type="transmembrane region" description="Helical" evidence="1">
    <location>
        <begin position="41"/>
        <end position="60"/>
    </location>
</feature>
<name>H1YXP5_9EURY</name>
<dbReference type="STRING" id="937775.Metlim_0892"/>
<feature type="transmembrane region" description="Helical" evidence="1">
    <location>
        <begin position="16"/>
        <end position="35"/>
    </location>
</feature>
<protein>
    <submittedName>
        <fullName evidence="2">Uncharacterized protein</fullName>
    </submittedName>
</protein>
<keyword evidence="1" id="KW-0812">Transmembrane</keyword>